<comment type="catalytic activity">
    <reaction evidence="1 9">
        <text>Release of an N-terminal pyroglutamyl group from a polypeptide, the second amino acid generally not being Pro.</text>
        <dbReference type="EC" id="3.4.19.3"/>
    </reaction>
</comment>
<evidence type="ECO:0000256" key="2">
    <source>
        <dbReference type="ARBA" id="ARBA00002280"/>
    </source>
</evidence>
<evidence type="ECO:0000256" key="1">
    <source>
        <dbReference type="ARBA" id="ARBA00001770"/>
    </source>
</evidence>
<reference evidence="11 12" key="1">
    <citation type="submission" date="2021-03" db="EMBL/GenBank/DDBJ databases">
        <title>Sequencing the genomes of 1000 actinobacteria strains.</title>
        <authorList>
            <person name="Klenk H.-P."/>
        </authorList>
    </citation>
    <scope>NUCLEOTIDE SEQUENCE [LARGE SCALE GENOMIC DNA]</scope>
    <source>
        <strain evidence="11 12">DSM 15797</strain>
    </source>
</reference>
<dbReference type="CDD" id="cd00501">
    <property type="entry name" value="Peptidase_C15"/>
    <property type="match status" value="1"/>
</dbReference>
<dbReference type="InterPro" id="IPR000816">
    <property type="entry name" value="Peptidase_C15"/>
</dbReference>
<dbReference type="EMBL" id="JAGIOF010000001">
    <property type="protein sequence ID" value="MBP2385251.1"/>
    <property type="molecule type" value="Genomic_DNA"/>
</dbReference>
<proteinExistence type="inferred from homology"/>
<evidence type="ECO:0000256" key="10">
    <source>
        <dbReference type="PROSITE-ProRule" id="PRU10077"/>
    </source>
</evidence>
<dbReference type="PROSITE" id="PS01333">
    <property type="entry name" value="PYRASE_GLU"/>
    <property type="match status" value="1"/>
</dbReference>
<organism evidence="11 12">
    <name type="scientific">Paeniglutamicibacter kerguelensis</name>
    <dbReference type="NCBI Taxonomy" id="254788"/>
    <lineage>
        <taxon>Bacteria</taxon>
        <taxon>Bacillati</taxon>
        <taxon>Actinomycetota</taxon>
        <taxon>Actinomycetes</taxon>
        <taxon>Micrococcales</taxon>
        <taxon>Micrococcaceae</taxon>
        <taxon>Paeniglutamicibacter</taxon>
    </lineage>
</organism>
<feature type="active site" evidence="10">
    <location>
        <position position="151"/>
    </location>
</feature>
<evidence type="ECO:0000313" key="12">
    <source>
        <dbReference type="Proteomes" id="UP001296993"/>
    </source>
</evidence>
<dbReference type="Proteomes" id="UP001296993">
    <property type="component" value="Unassembled WGS sequence"/>
</dbReference>
<dbReference type="SUPFAM" id="SSF53182">
    <property type="entry name" value="Pyrrolidone carboxyl peptidase (pyroglutamate aminopeptidase)"/>
    <property type="match status" value="1"/>
</dbReference>
<sequence length="214" mass="22632">MILLTGFEPFGGDGFNPSRAIAFRAAEMLAERAIRARAAELPCVFALAPARLNELVDEHEPDVVISLGLAAGRDALSLEKVAINHVDARIPDNAGDQPIDRQVLPGGANAYFSTLPLKGALLALTPATDPGKQAGSQVRAEISYSAGTFVCNQVFYTLMHRLDGNPGTRGGFIHVPWLEANDPRIEIHARAVADIAVLALGTGPEPAFSAGRES</sequence>
<dbReference type="PIRSF" id="PIRSF015592">
    <property type="entry name" value="Prld-crbxl_pptds"/>
    <property type="match status" value="1"/>
</dbReference>
<protein>
    <recommendedName>
        <fullName evidence="9">Pyroglutamyl-peptidase I</fullName>
        <ecNumber evidence="9">3.4.19.3</ecNumber>
    </recommendedName>
</protein>
<dbReference type="InterPro" id="IPR036440">
    <property type="entry name" value="Peptidase_C15-like_sf"/>
</dbReference>
<comment type="function">
    <text evidence="2">Removes 5-oxoproline from various penultimate amino acid residues except L-proline.</text>
</comment>
<evidence type="ECO:0000256" key="3">
    <source>
        <dbReference type="ARBA" id="ARBA00004496"/>
    </source>
</evidence>
<gene>
    <name evidence="11" type="ORF">JOF47_000762</name>
</gene>
<dbReference type="RefSeq" id="WP_342592704.1">
    <property type="nucleotide sequence ID" value="NZ_BAAAJY010000012.1"/>
</dbReference>
<evidence type="ECO:0000256" key="7">
    <source>
        <dbReference type="ARBA" id="ARBA00022801"/>
    </source>
</evidence>
<dbReference type="PANTHER" id="PTHR23402:SF1">
    <property type="entry name" value="PYROGLUTAMYL-PEPTIDASE I"/>
    <property type="match status" value="1"/>
</dbReference>
<dbReference type="InterPro" id="IPR033693">
    <property type="entry name" value="PGPEP1_Glu_AS"/>
</dbReference>
<keyword evidence="7 11" id="KW-0378">Hydrolase</keyword>
<name>A0ABS4X9V2_9MICC</name>
<comment type="subcellular location">
    <subcellularLocation>
        <location evidence="3">Cytoplasm</location>
    </subcellularLocation>
</comment>
<evidence type="ECO:0000256" key="6">
    <source>
        <dbReference type="ARBA" id="ARBA00022670"/>
    </source>
</evidence>
<keyword evidence="8" id="KW-0788">Thiol protease</keyword>
<dbReference type="InterPro" id="IPR016125">
    <property type="entry name" value="Peptidase_C15-like"/>
</dbReference>
<evidence type="ECO:0000313" key="11">
    <source>
        <dbReference type="EMBL" id="MBP2385251.1"/>
    </source>
</evidence>
<dbReference type="PROSITE" id="PS01334">
    <property type="entry name" value="PYRASE_CYS"/>
    <property type="match status" value="1"/>
</dbReference>
<dbReference type="Pfam" id="PF01470">
    <property type="entry name" value="Peptidase_C15"/>
    <property type="match status" value="1"/>
</dbReference>
<evidence type="ECO:0000256" key="8">
    <source>
        <dbReference type="ARBA" id="ARBA00022807"/>
    </source>
</evidence>
<feature type="active site" evidence="9">
    <location>
        <position position="79"/>
    </location>
</feature>
<keyword evidence="12" id="KW-1185">Reference proteome</keyword>
<dbReference type="EC" id="3.4.19.3" evidence="9"/>
<dbReference type="GO" id="GO:0016920">
    <property type="term" value="F:pyroglutamyl-peptidase activity"/>
    <property type="evidence" value="ECO:0007669"/>
    <property type="project" value="UniProtKB-EC"/>
</dbReference>
<evidence type="ECO:0000256" key="9">
    <source>
        <dbReference type="PROSITE-ProRule" id="PRU10076"/>
    </source>
</evidence>
<dbReference type="PRINTS" id="PR00706">
    <property type="entry name" value="PYROGLUPTASE"/>
</dbReference>
<accession>A0ABS4X9V2</accession>
<keyword evidence="5" id="KW-0963">Cytoplasm</keyword>
<keyword evidence="6" id="KW-0645">Protease</keyword>
<evidence type="ECO:0000256" key="5">
    <source>
        <dbReference type="ARBA" id="ARBA00022490"/>
    </source>
</evidence>
<evidence type="ECO:0000256" key="4">
    <source>
        <dbReference type="ARBA" id="ARBA00006641"/>
    </source>
</evidence>
<dbReference type="InterPro" id="IPR033694">
    <property type="entry name" value="PGPEP1_Cys_AS"/>
</dbReference>
<dbReference type="PANTHER" id="PTHR23402">
    <property type="entry name" value="PROTEASE FAMILY C15 PYROGLUTAMYL-PEPTIDASE I-RELATED"/>
    <property type="match status" value="1"/>
</dbReference>
<dbReference type="Gene3D" id="3.40.630.20">
    <property type="entry name" value="Peptidase C15, pyroglutamyl peptidase I-like"/>
    <property type="match status" value="1"/>
</dbReference>
<comment type="caution">
    <text evidence="11">The sequence shown here is derived from an EMBL/GenBank/DDBJ whole genome shotgun (WGS) entry which is preliminary data.</text>
</comment>
<comment type="similarity">
    <text evidence="4">Belongs to the peptidase C15 family.</text>
</comment>